<sequence>MSEPEAMSGRDAEHFDIVIIGGGLVGASLACALAPLMARVADEKGREAAALRVAVIEANELPAATADARRFQPSFDARASAIAAGSRQRFTAFGVWEAMCEHATPIRTIHVSERGHLGATRMRASELEVAALGHVIPNAWMGQVLHRQLAELPLAWYCPARVAEIAVTAEGHRLTLEDGRLIEAELTVLADGGRSGLKERLGIHSAAQDYEQHALIATVEMSQPHQGVAYERFTSEGPMALLPLAGKRMELVWTRSPADTESLMALPDSDFLQALQRAFGERAGRFRRVGQRHAYPLSLVRASEGTRPGLAVLGNAAHALHPVAGQGFNLALRGVTDLVAAIEAGLTRGESPGATSVLSDFEERRGADRDNVVLFSDGLIRLFGVESRWLGHARAAGLIGLNLVSPLKRLLARRSMGIER</sequence>
<evidence type="ECO:0000256" key="5">
    <source>
        <dbReference type="ARBA" id="ARBA00022827"/>
    </source>
</evidence>
<keyword evidence="7" id="KW-0503">Monooxygenase</keyword>
<proteinExistence type="inferred from homology"/>
<keyword evidence="5" id="KW-0274">FAD</keyword>
<evidence type="ECO:0000256" key="7">
    <source>
        <dbReference type="ARBA" id="ARBA00023033"/>
    </source>
</evidence>
<keyword evidence="8" id="KW-0812">Transmembrane</keyword>
<dbReference type="InterPro" id="IPR036188">
    <property type="entry name" value="FAD/NAD-bd_sf"/>
</dbReference>
<dbReference type="Proteomes" id="UP001170481">
    <property type="component" value="Unassembled WGS sequence"/>
</dbReference>
<evidence type="ECO:0000256" key="2">
    <source>
        <dbReference type="ARBA" id="ARBA00004749"/>
    </source>
</evidence>
<dbReference type="GO" id="GO:0006744">
    <property type="term" value="P:ubiquinone biosynthetic process"/>
    <property type="evidence" value="ECO:0007669"/>
    <property type="project" value="InterPro"/>
</dbReference>
<dbReference type="NCBIfam" id="TIGR01988">
    <property type="entry name" value="Ubi-OHases"/>
    <property type="match status" value="1"/>
</dbReference>
<dbReference type="InterPro" id="IPR010971">
    <property type="entry name" value="UbiH/COQ6"/>
</dbReference>
<keyword evidence="8" id="KW-1133">Transmembrane helix</keyword>
<evidence type="ECO:0000313" key="11">
    <source>
        <dbReference type="Proteomes" id="UP001170481"/>
    </source>
</evidence>
<name>A0AAP4TWS2_9GAMM</name>
<dbReference type="NCBIfam" id="TIGR01984">
    <property type="entry name" value="UbiH"/>
    <property type="match status" value="1"/>
</dbReference>
<accession>A0AAP4TWS2</accession>
<dbReference type="GO" id="GO:0008681">
    <property type="term" value="F:2-octaprenyl-6-methoxyphenol hydroxylase activity"/>
    <property type="evidence" value="ECO:0007669"/>
    <property type="project" value="InterPro"/>
</dbReference>
<evidence type="ECO:0000256" key="1">
    <source>
        <dbReference type="ARBA" id="ARBA00001974"/>
    </source>
</evidence>
<organism evidence="10 11">
    <name type="scientific">Cobetia amphilecti</name>
    <dbReference type="NCBI Taxonomy" id="1055104"/>
    <lineage>
        <taxon>Bacteria</taxon>
        <taxon>Pseudomonadati</taxon>
        <taxon>Pseudomonadota</taxon>
        <taxon>Gammaproteobacteria</taxon>
        <taxon>Oceanospirillales</taxon>
        <taxon>Halomonadaceae</taxon>
        <taxon>Cobetia</taxon>
    </lineage>
</organism>
<evidence type="ECO:0000313" key="10">
    <source>
        <dbReference type="EMBL" id="MDO6671790.1"/>
    </source>
</evidence>
<keyword evidence="8" id="KW-0472">Membrane</keyword>
<dbReference type="InterPro" id="IPR051205">
    <property type="entry name" value="UbiH/COQ6_monooxygenase"/>
</dbReference>
<evidence type="ECO:0000256" key="4">
    <source>
        <dbReference type="ARBA" id="ARBA00022630"/>
    </source>
</evidence>
<dbReference type="Gene3D" id="3.50.50.60">
    <property type="entry name" value="FAD/NAD(P)-binding domain"/>
    <property type="match status" value="2"/>
</dbReference>
<dbReference type="EC" id="1.14.13.-" evidence="10"/>
<gene>
    <name evidence="10" type="primary">ubiH</name>
    <name evidence="10" type="synonym">visB</name>
    <name evidence="10" type="ORF">Q4535_06605</name>
</gene>
<keyword evidence="4" id="KW-0285">Flavoprotein</keyword>
<dbReference type="GO" id="GO:0071949">
    <property type="term" value="F:FAD binding"/>
    <property type="evidence" value="ECO:0007669"/>
    <property type="project" value="InterPro"/>
</dbReference>
<comment type="pathway">
    <text evidence="2">Cofactor biosynthesis; ubiquinone biosynthesis.</text>
</comment>
<comment type="similarity">
    <text evidence="3">Belongs to the UbiH/COQ6 family.</text>
</comment>
<evidence type="ECO:0000256" key="3">
    <source>
        <dbReference type="ARBA" id="ARBA00005349"/>
    </source>
</evidence>
<dbReference type="InterPro" id="IPR002938">
    <property type="entry name" value="FAD-bd"/>
</dbReference>
<dbReference type="PRINTS" id="PR00420">
    <property type="entry name" value="RNGMNOXGNASE"/>
</dbReference>
<feature type="transmembrane region" description="Helical" evidence="8">
    <location>
        <begin position="17"/>
        <end position="38"/>
    </location>
</feature>
<evidence type="ECO:0000256" key="6">
    <source>
        <dbReference type="ARBA" id="ARBA00023002"/>
    </source>
</evidence>
<dbReference type="PANTHER" id="PTHR43876:SF8">
    <property type="entry name" value="2-OCTAPRENYL-6-METHOXYPHENOL HYDROXYLASE"/>
    <property type="match status" value="1"/>
</dbReference>
<dbReference type="SUPFAM" id="SSF51905">
    <property type="entry name" value="FAD/NAD(P)-binding domain"/>
    <property type="match status" value="1"/>
</dbReference>
<dbReference type="Pfam" id="PF01494">
    <property type="entry name" value="FAD_binding_3"/>
    <property type="match status" value="1"/>
</dbReference>
<comment type="cofactor">
    <cofactor evidence="1">
        <name>FAD</name>
        <dbReference type="ChEBI" id="CHEBI:57692"/>
    </cofactor>
</comment>
<dbReference type="NCBIfam" id="NF004356">
    <property type="entry name" value="PRK05732.1"/>
    <property type="match status" value="1"/>
</dbReference>
<keyword evidence="6 10" id="KW-0560">Oxidoreductase</keyword>
<dbReference type="RefSeq" id="WP_303593454.1">
    <property type="nucleotide sequence ID" value="NZ_JAUORK010000006.1"/>
</dbReference>
<dbReference type="PANTHER" id="PTHR43876">
    <property type="entry name" value="UBIQUINONE BIOSYNTHESIS MONOOXYGENASE COQ6, MITOCHONDRIAL"/>
    <property type="match status" value="1"/>
</dbReference>
<feature type="domain" description="FAD-binding" evidence="9">
    <location>
        <begin position="16"/>
        <end position="347"/>
    </location>
</feature>
<evidence type="ECO:0000259" key="9">
    <source>
        <dbReference type="Pfam" id="PF01494"/>
    </source>
</evidence>
<dbReference type="InterPro" id="IPR011295">
    <property type="entry name" value="UbiH"/>
</dbReference>
<protein>
    <submittedName>
        <fullName evidence="10">2-octaprenyl-6-methoxyphenyl hydroxylase</fullName>
        <ecNumber evidence="10">1.14.13.-</ecNumber>
    </submittedName>
</protein>
<reference evidence="10" key="1">
    <citation type="submission" date="2023-07" db="EMBL/GenBank/DDBJ databases">
        <title>Genome content predicts the carbon catabolic preferences of heterotrophic bacteria.</title>
        <authorList>
            <person name="Gralka M."/>
        </authorList>
    </citation>
    <scope>NUCLEOTIDE SEQUENCE</scope>
    <source>
        <strain evidence="10">C2R13</strain>
    </source>
</reference>
<dbReference type="EMBL" id="JAUORK010000006">
    <property type="protein sequence ID" value="MDO6671790.1"/>
    <property type="molecule type" value="Genomic_DNA"/>
</dbReference>
<evidence type="ECO:0000256" key="8">
    <source>
        <dbReference type="SAM" id="Phobius"/>
    </source>
</evidence>
<comment type="caution">
    <text evidence="10">The sequence shown here is derived from an EMBL/GenBank/DDBJ whole genome shotgun (WGS) entry which is preliminary data.</text>
</comment>
<dbReference type="AlphaFoldDB" id="A0AAP4TWS2"/>